<dbReference type="Proteomes" id="UP000288943">
    <property type="component" value="Chromosome"/>
</dbReference>
<dbReference type="Proteomes" id="UP001527202">
    <property type="component" value="Unassembled WGS sequence"/>
</dbReference>
<feature type="domain" description="YdhG-like" evidence="1">
    <location>
        <begin position="22"/>
        <end position="112"/>
    </location>
</feature>
<dbReference type="Pfam" id="PF08818">
    <property type="entry name" value="DUF1801"/>
    <property type="match status" value="1"/>
</dbReference>
<accession>A0A410WYJ9</accession>
<evidence type="ECO:0000313" key="2">
    <source>
        <dbReference type="EMBL" id="MCY9596525.1"/>
    </source>
</evidence>
<dbReference type="OrthoDB" id="9811812at2"/>
<evidence type="ECO:0000313" key="4">
    <source>
        <dbReference type="Proteomes" id="UP000288943"/>
    </source>
</evidence>
<name>A0A410WYJ9_9BACL</name>
<dbReference type="SUPFAM" id="SSF159888">
    <property type="entry name" value="YdhG-like"/>
    <property type="match status" value="1"/>
</dbReference>
<dbReference type="InterPro" id="IPR014922">
    <property type="entry name" value="YdhG-like"/>
</dbReference>
<dbReference type="KEGG" id="pchi:PC41400_18460"/>
<dbReference type="EMBL" id="JAMDMJ010000013">
    <property type="protein sequence ID" value="MCY9596525.1"/>
    <property type="molecule type" value="Genomic_DNA"/>
</dbReference>
<evidence type="ECO:0000313" key="5">
    <source>
        <dbReference type="Proteomes" id="UP001527202"/>
    </source>
</evidence>
<keyword evidence="5" id="KW-1185">Reference proteome</keyword>
<dbReference type="AlphaFoldDB" id="A0A410WYJ9"/>
<organism evidence="3 4">
    <name type="scientific">Paenibacillus chitinolyticus</name>
    <dbReference type="NCBI Taxonomy" id="79263"/>
    <lineage>
        <taxon>Bacteria</taxon>
        <taxon>Bacillati</taxon>
        <taxon>Bacillota</taxon>
        <taxon>Bacilli</taxon>
        <taxon>Bacillales</taxon>
        <taxon>Paenibacillaceae</taxon>
        <taxon>Paenibacillus</taxon>
    </lineage>
</organism>
<evidence type="ECO:0000259" key="1">
    <source>
        <dbReference type="Pfam" id="PF08818"/>
    </source>
</evidence>
<dbReference type="GeneID" id="95376778"/>
<reference evidence="2 5" key="2">
    <citation type="submission" date="2022-05" db="EMBL/GenBank/DDBJ databases">
        <title>Genome Sequencing of Bee-Associated Microbes.</title>
        <authorList>
            <person name="Dunlap C."/>
        </authorList>
    </citation>
    <scope>NUCLEOTIDE SEQUENCE [LARGE SCALE GENOMIC DNA]</scope>
    <source>
        <strain evidence="2 5">NRRL B-23120</strain>
    </source>
</reference>
<gene>
    <name evidence="2" type="ORF">M5X16_12155</name>
    <name evidence="3" type="ORF">PC41400_18460</name>
</gene>
<evidence type="ECO:0000313" key="3">
    <source>
        <dbReference type="EMBL" id="QAV19536.1"/>
    </source>
</evidence>
<protein>
    <submittedName>
        <fullName evidence="3">DUF1801 domain-containing protein</fullName>
    </submittedName>
</protein>
<dbReference type="EMBL" id="CP026520">
    <property type="protein sequence ID" value="QAV19536.1"/>
    <property type="molecule type" value="Genomic_DNA"/>
</dbReference>
<reference evidence="3 4" key="1">
    <citation type="submission" date="2018-01" db="EMBL/GenBank/DDBJ databases">
        <title>The whole genome sequencing and assembly of Paenibacillus chitinolyticus KCCM 41400 strain.</title>
        <authorList>
            <person name="Kim J.-Y."/>
            <person name="Park M.-K."/>
            <person name="Lee Y.-J."/>
            <person name="Yi H."/>
            <person name="Bahn Y.-S."/>
            <person name="Kim J.F."/>
            <person name="Lee D.-W."/>
        </authorList>
    </citation>
    <scope>NUCLEOTIDE SEQUENCE [LARGE SCALE GENOMIC DNA]</scope>
    <source>
        <strain evidence="3 4">KCCM 41400</strain>
    </source>
</reference>
<sequence>MNPTNQEVTDFIEALKEPWQKELSAGLREVIHQAIPEVSERIQYKKPHFLKNGKYAAVISTSKDAVSFTIFNASDLQLPEGMFDGPPERKTLKLRKGETFDSGLLVPLVVQASSAL</sequence>
<dbReference type="RefSeq" id="WP_042226702.1">
    <property type="nucleotide sequence ID" value="NZ_CP026520.1"/>
</dbReference>
<proteinExistence type="predicted"/>
<dbReference type="Gene3D" id="3.90.1150.200">
    <property type="match status" value="1"/>
</dbReference>